<dbReference type="PROSITE" id="PS50103">
    <property type="entry name" value="ZF_C3H1"/>
    <property type="match status" value="2"/>
</dbReference>
<dbReference type="InterPro" id="IPR015943">
    <property type="entry name" value="WD40/YVTN_repeat-like_dom_sf"/>
</dbReference>
<feature type="zinc finger region" description="C3H1-type" evidence="4">
    <location>
        <begin position="101"/>
        <end position="128"/>
    </location>
</feature>
<keyword evidence="4" id="KW-0863">Zinc-finger</keyword>
<keyword evidence="8" id="KW-1185">Reference proteome</keyword>
<name>A0A2R6QS96_ACTCC</name>
<dbReference type="AlphaFoldDB" id="A0A2R6QS96"/>
<evidence type="ECO:0000313" key="7">
    <source>
        <dbReference type="EMBL" id="PSS13979.1"/>
    </source>
</evidence>
<dbReference type="PANTHER" id="PTHR44489:SF14">
    <property type="entry name" value="ZINC FINGER CCCH DOMAIN-CONTAINING PROTEIN 59-RELATED"/>
    <property type="match status" value="1"/>
</dbReference>
<comment type="caution">
    <text evidence="7">The sequence shown here is derived from an EMBL/GenBank/DDBJ whole genome shotgun (WGS) entry which is preliminary data.</text>
</comment>
<evidence type="ECO:0000256" key="3">
    <source>
        <dbReference type="PROSITE-ProRule" id="PRU00221"/>
    </source>
</evidence>
<reference evidence="7 8" key="1">
    <citation type="submission" date="2017-07" db="EMBL/GenBank/DDBJ databases">
        <title>An improved, manually edited Actinidia chinensis var. chinensis (kiwifruit) genome highlights the challenges associated with draft genomes and gene prediction in plants.</title>
        <authorList>
            <person name="Pilkington S."/>
            <person name="Crowhurst R."/>
            <person name="Hilario E."/>
            <person name="Nardozza S."/>
            <person name="Fraser L."/>
            <person name="Peng Y."/>
            <person name="Gunaseelan K."/>
            <person name="Simpson R."/>
            <person name="Tahir J."/>
            <person name="Deroles S."/>
            <person name="Templeton K."/>
            <person name="Luo Z."/>
            <person name="Davy M."/>
            <person name="Cheng C."/>
            <person name="Mcneilage M."/>
            <person name="Scaglione D."/>
            <person name="Liu Y."/>
            <person name="Zhang Q."/>
            <person name="Datson P."/>
            <person name="De Silva N."/>
            <person name="Gardiner S."/>
            <person name="Bassett H."/>
            <person name="Chagne D."/>
            <person name="Mccallum J."/>
            <person name="Dzierzon H."/>
            <person name="Deng C."/>
            <person name="Wang Y.-Y."/>
            <person name="Barron N."/>
            <person name="Manako K."/>
            <person name="Bowen J."/>
            <person name="Foster T."/>
            <person name="Erridge Z."/>
            <person name="Tiffin H."/>
            <person name="Waite C."/>
            <person name="Davies K."/>
            <person name="Grierson E."/>
            <person name="Laing W."/>
            <person name="Kirk R."/>
            <person name="Chen X."/>
            <person name="Wood M."/>
            <person name="Montefiori M."/>
            <person name="Brummell D."/>
            <person name="Schwinn K."/>
            <person name="Catanach A."/>
            <person name="Fullerton C."/>
            <person name="Li D."/>
            <person name="Meiyalaghan S."/>
            <person name="Nieuwenhuizen N."/>
            <person name="Read N."/>
            <person name="Prakash R."/>
            <person name="Hunter D."/>
            <person name="Zhang H."/>
            <person name="Mckenzie M."/>
            <person name="Knabel M."/>
            <person name="Harris A."/>
            <person name="Allan A."/>
            <person name="Chen A."/>
            <person name="Janssen B."/>
            <person name="Plunkett B."/>
            <person name="Dwamena C."/>
            <person name="Voogd C."/>
            <person name="Leif D."/>
            <person name="Lafferty D."/>
            <person name="Souleyre E."/>
            <person name="Varkonyi-Gasic E."/>
            <person name="Gambi F."/>
            <person name="Hanley J."/>
            <person name="Yao J.-L."/>
            <person name="Cheung J."/>
            <person name="David K."/>
            <person name="Warren B."/>
            <person name="Marsh K."/>
            <person name="Snowden K."/>
            <person name="Lin-Wang K."/>
            <person name="Brian L."/>
            <person name="Martinez-Sanchez M."/>
            <person name="Wang M."/>
            <person name="Ileperuma N."/>
            <person name="Macnee N."/>
            <person name="Campin R."/>
            <person name="Mcatee P."/>
            <person name="Drummond R."/>
            <person name="Espley R."/>
            <person name="Ireland H."/>
            <person name="Wu R."/>
            <person name="Atkinson R."/>
            <person name="Karunairetnam S."/>
            <person name="Bulley S."/>
            <person name="Chunkath S."/>
            <person name="Hanley Z."/>
            <person name="Storey R."/>
            <person name="Thrimawithana A."/>
            <person name="Thomson S."/>
            <person name="David C."/>
            <person name="Testolin R."/>
        </authorList>
    </citation>
    <scope>NUCLEOTIDE SEQUENCE [LARGE SCALE GENOMIC DNA]</scope>
    <source>
        <strain evidence="8">cv. Red5</strain>
        <tissue evidence="7">Young leaf</tissue>
    </source>
</reference>
<dbReference type="SUPFAM" id="SSF50978">
    <property type="entry name" value="WD40 repeat-like"/>
    <property type="match status" value="1"/>
</dbReference>
<feature type="region of interest" description="Disordered" evidence="5">
    <location>
        <begin position="55"/>
        <end position="95"/>
    </location>
</feature>
<evidence type="ECO:0000256" key="5">
    <source>
        <dbReference type="SAM" id="MobiDB-lite"/>
    </source>
</evidence>
<dbReference type="SMART" id="SM00356">
    <property type="entry name" value="ZnF_C3H1"/>
    <property type="match status" value="2"/>
</dbReference>
<dbReference type="PANTHER" id="PTHR44489">
    <property type="match status" value="1"/>
</dbReference>
<dbReference type="STRING" id="1590841.A0A2R6QS96"/>
<proteinExistence type="predicted"/>
<reference evidence="8" key="2">
    <citation type="journal article" date="2018" name="BMC Genomics">
        <title>A manually annotated Actinidia chinensis var. chinensis (kiwifruit) genome highlights the challenges associated with draft genomes and gene prediction in plants.</title>
        <authorList>
            <person name="Pilkington S.M."/>
            <person name="Crowhurst R."/>
            <person name="Hilario E."/>
            <person name="Nardozza S."/>
            <person name="Fraser L."/>
            <person name="Peng Y."/>
            <person name="Gunaseelan K."/>
            <person name="Simpson R."/>
            <person name="Tahir J."/>
            <person name="Deroles S.C."/>
            <person name="Templeton K."/>
            <person name="Luo Z."/>
            <person name="Davy M."/>
            <person name="Cheng C."/>
            <person name="McNeilage M."/>
            <person name="Scaglione D."/>
            <person name="Liu Y."/>
            <person name="Zhang Q."/>
            <person name="Datson P."/>
            <person name="De Silva N."/>
            <person name="Gardiner S.E."/>
            <person name="Bassett H."/>
            <person name="Chagne D."/>
            <person name="McCallum J."/>
            <person name="Dzierzon H."/>
            <person name="Deng C."/>
            <person name="Wang Y.Y."/>
            <person name="Barron L."/>
            <person name="Manako K."/>
            <person name="Bowen J."/>
            <person name="Foster T.M."/>
            <person name="Erridge Z.A."/>
            <person name="Tiffin H."/>
            <person name="Waite C.N."/>
            <person name="Davies K.M."/>
            <person name="Grierson E.P."/>
            <person name="Laing W.A."/>
            <person name="Kirk R."/>
            <person name="Chen X."/>
            <person name="Wood M."/>
            <person name="Montefiori M."/>
            <person name="Brummell D.A."/>
            <person name="Schwinn K.E."/>
            <person name="Catanach A."/>
            <person name="Fullerton C."/>
            <person name="Li D."/>
            <person name="Meiyalaghan S."/>
            <person name="Nieuwenhuizen N."/>
            <person name="Read N."/>
            <person name="Prakash R."/>
            <person name="Hunter D."/>
            <person name="Zhang H."/>
            <person name="McKenzie M."/>
            <person name="Knabel M."/>
            <person name="Harris A."/>
            <person name="Allan A.C."/>
            <person name="Gleave A."/>
            <person name="Chen A."/>
            <person name="Janssen B.J."/>
            <person name="Plunkett B."/>
            <person name="Ampomah-Dwamena C."/>
            <person name="Voogd C."/>
            <person name="Leif D."/>
            <person name="Lafferty D."/>
            <person name="Souleyre E.J.F."/>
            <person name="Varkonyi-Gasic E."/>
            <person name="Gambi F."/>
            <person name="Hanley J."/>
            <person name="Yao J.L."/>
            <person name="Cheung J."/>
            <person name="David K.M."/>
            <person name="Warren B."/>
            <person name="Marsh K."/>
            <person name="Snowden K.C."/>
            <person name="Lin-Wang K."/>
            <person name="Brian L."/>
            <person name="Martinez-Sanchez M."/>
            <person name="Wang M."/>
            <person name="Ileperuma N."/>
            <person name="Macnee N."/>
            <person name="Campin R."/>
            <person name="McAtee P."/>
            <person name="Drummond R.S.M."/>
            <person name="Espley R.V."/>
            <person name="Ireland H.S."/>
            <person name="Wu R."/>
            <person name="Atkinson R.G."/>
            <person name="Karunairetnam S."/>
            <person name="Bulley S."/>
            <person name="Chunkath S."/>
            <person name="Hanley Z."/>
            <person name="Storey R."/>
            <person name="Thrimawithana A.H."/>
            <person name="Thomson S."/>
            <person name="David C."/>
            <person name="Testolin R."/>
            <person name="Huang H."/>
            <person name="Hellens R.P."/>
            <person name="Schaffer R.J."/>
        </authorList>
    </citation>
    <scope>NUCLEOTIDE SEQUENCE [LARGE SCALE GENOMIC DNA]</scope>
    <source>
        <strain evidence="8">cv. Red5</strain>
    </source>
</reference>
<dbReference type="Proteomes" id="UP000241394">
    <property type="component" value="Chromosome LG13"/>
</dbReference>
<keyword evidence="1 3" id="KW-0853">WD repeat</keyword>
<dbReference type="Gramene" id="PSS13979">
    <property type="protein sequence ID" value="PSS13979"/>
    <property type="gene ID" value="CEY00_Acc14593"/>
</dbReference>
<protein>
    <submittedName>
        <fullName evidence="7">Zinc finger CCCH domain-containing protein isoform 2</fullName>
    </submittedName>
</protein>
<dbReference type="OrthoDB" id="59941at2759"/>
<dbReference type="InterPro" id="IPR020472">
    <property type="entry name" value="WD40_PAC1"/>
</dbReference>
<dbReference type="PRINTS" id="PR00320">
    <property type="entry name" value="GPROTEINBRPT"/>
</dbReference>
<dbReference type="GO" id="GO:0008270">
    <property type="term" value="F:zinc ion binding"/>
    <property type="evidence" value="ECO:0007669"/>
    <property type="project" value="UniProtKB-KW"/>
</dbReference>
<dbReference type="InterPro" id="IPR036322">
    <property type="entry name" value="WD40_repeat_dom_sf"/>
</dbReference>
<dbReference type="InParanoid" id="A0A2R6QS96"/>
<dbReference type="Gene3D" id="3.30.1370.210">
    <property type="match status" value="1"/>
</dbReference>
<dbReference type="SMART" id="SM00320">
    <property type="entry name" value="WD40"/>
    <property type="match status" value="6"/>
</dbReference>
<evidence type="ECO:0000256" key="2">
    <source>
        <dbReference type="ARBA" id="ARBA00022737"/>
    </source>
</evidence>
<evidence type="ECO:0000256" key="1">
    <source>
        <dbReference type="ARBA" id="ARBA00022574"/>
    </source>
</evidence>
<dbReference type="PROSITE" id="PS50082">
    <property type="entry name" value="WD_REPEATS_2"/>
    <property type="match status" value="3"/>
</dbReference>
<keyword evidence="2" id="KW-0677">Repeat</keyword>
<evidence type="ECO:0000313" key="8">
    <source>
        <dbReference type="Proteomes" id="UP000241394"/>
    </source>
</evidence>
<keyword evidence="4" id="KW-0862">Zinc</keyword>
<feature type="repeat" description="WD" evidence="3">
    <location>
        <begin position="262"/>
        <end position="302"/>
    </location>
</feature>
<feature type="repeat" description="WD" evidence="3">
    <location>
        <begin position="303"/>
        <end position="332"/>
    </location>
</feature>
<feature type="repeat" description="WD" evidence="3">
    <location>
        <begin position="139"/>
        <end position="180"/>
    </location>
</feature>
<dbReference type="Pfam" id="PF00400">
    <property type="entry name" value="WD40"/>
    <property type="match status" value="3"/>
</dbReference>
<accession>A0A2R6QS96</accession>
<gene>
    <name evidence="7" type="ORF">CEY00_Acc14593</name>
</gene>
<evidence type="ECO:0000256" key="4">
    <source>
        <dbReference type="PROSITE-ProRule" id="PRU00723"/>
    </source>
</evidence>
<dbReference type="InterPro" id="IPR000571">
    <property type="entry name" value="Znf_CCCH"/>
</dbReference>
<keyword evidence="4" id="KW-0479">Metal-binding</keyword>
<dbReference type="PROSITE" id="PS50294">
    <property type="entry name" value="WD_REPEATS_REGION"/>
    <property type="match status" value="3"/>
</dbReference>
<feature type="domain" description="C3H1-type" evidence="6">
    <location>
        <begin position="30"/>
        <end position="56"/>
    </location>
</feature>
<dbReference type="InterPro" id="IPR044715">
    <property type="entry name" value="WDR86-like"/>
</dbReference>
<sequence length="446" mass="48264">MFCVQNMGGKTVRRVAKRLQGSVNDKVGGGTVNKVCVYWLSGRCTRNPCRFLHLESPTSKPSKQSQDRRSNTWHRSPSNSVKNSSTSHDGGFETESKIARKTQSTVCQYLLSGDCPRGEKCEDLHSWFCGNGLSRVARLDGHNKAVTGIAFPSGSNKLFTGCKDKTVRVWDGTTGQCVRGFNMSGEVGSLIYHDPWVFVGLTNAVKAWNIQTQEELNLTGPVGQVYAMTSKKGVLFAGTQDGTILAWKSNSQTNCRELVASMKGHSGGVVSLVGDAKNRLYSGSMDHTIRVWESDTFECIHTLNGHTDVVMSVGLWGDFLLSCSLDGTIKVWAPTEGGGIEVCYTHKEGHGVLALCGICDAEAKPILLCSCNDNSVRLYDLPSFAERGRLFSKSEVRTIEIGPSGLFFTGDAMGQVTVWNLAGEASAAASCTLASHKPMSAPCKSY</sequence>
<dbReference type="EMBL" id="NKQK01000013">
    <property type="protein sequence ID" value="PSS13979.1"/>
    <property type="molecule type" value="Genomic_DNA"/>
</dbReference>
<dbReference type="InterPro" id="IPR001680">
    <property type="entry name" value="WD40_rpt"/>
</dbReference>
<feature type="compositionally biased region" description="Low complexity" evidence="5">
    <location>
        <begin position="76"/>
        <end position="87"/>
    </location>
</feature>
<organism evidence="7 8">
    <name type="scientific">Actinidia chinensis var. chinensis</name>
    <name type="common">Chinese soft-hair kiwi</name>
    <dbReference type="NCBI Taxonomy" id="1590841"/>
    <lineage>
        <taxon>Eukaryota</taxon>
        <taxon>Viridiplantae</taxon>
        <taxon>Streptophyta</taxon>
        <taxon>Embryophyta</taxon>
        <taxon>Tracheophyta</taxon>
        <taxon>Spermatophyta</taxon>
        <taxon>Magnoliopsida</taxon>
        <taxon>eudicotyledons</taxon>
        <taxon>Gunneridae</taxon>
        <taxon>Pentapetalae</taxon>
        <taxon>asterids</taxon>
        <taxon>Ericales</taxon>
        <taxon>Actinidiaceae</taxon>
        <taxon>Actinidia</taxon>
    </lineage>
</organism>
<evidence type="ECO:0000259" key="6">
    <source>
        <dbReference type="PROSITE" id="PS50103"/>
    </source>
</evidence>
<dbReference type="Gene3D" id="2.130.10.10">
    <property type="entry name" value="YVTN repeat-like/Quinoprotein amine dehydrogenase"/>
    <property type="match status" value="2"/>
</dbReference>
<feature type="domain" description="C3H1-type" evidence="6">
    <location>
        <begin position="101"/>
        <end position="128"/>
    </location>
</feature>
<feature type="zinc finger region" description="C3H1-type" evidence="4">
    <location>
        <begin position="30"/>
        <end position="56"/>
    </location>
</feature>